<reference evidence="1 2" key="1">
    <citation type="submission" date="2019-02" db="EMBL/GenBank/DDBJ databases">
        <title>Deep-cultivation of Planctomycetes and their phenomic and genomic characterization uncovers novel biology.</title>
        <authorList>
            <person name="Wiegand S."/>
            <person name="Jogler M."/>
            <person name="Boedeker C."/>
            <person name="Pinto D."/>
            <person name="Vollmers J."/>
            <person name="Rivas-Marin E."/>
            <person name="Kohn T."/>
            <person name="Peeters S.H."/>
            <person name="Heuer A."/>
            <person name="Rast P."/>
            <person name="Oberbeckmann S."/>
            <person name="Bunk B."/>
            <person name="Jeske O."/>
            <person name="Meyerdierks A."/>
            <person name="Storesund J.E."/>
            <person name="Kallscheuer N."/>
            <person name="Luecker S."/>
            <person name="Lage O.M."/>
            <person name="Pohl T."/>
            <person name="Merkel B.J."/>
            <person name="Hornburger P."/>
            <person name="Mueller R.-W."/>
            <person name="Bruemmer F."/>
            <person name="Labrenz M."/>
            <person name="Spormann A.M."/>
            <person name="Op den Camp H."/>
            <person name="Overmann J."/>
            <person name="Amann R."/>
            <person name="Jetten M.S.M."/>
            <person name="Mascher T."/>
            <person name="Medema M.H."/>
            <person name="Devos D.P."/>
            <person name="Kaster A.-K."/>
            <person name="Ovreas L."/>
            <person name="Rohde M."/>
            <person name="Galperin M.Y."/>
            <person name="Jogler C."/>
        </authorList>
    </citation>
    <scope>NUCLEOTIDE SEQUENCE [LARGE SCALE GENOMIC DNA]</scope>
    <source>
        <strain evidence="1 2">TBK1r</strain>
    </source>
</reference>
<evidence type="ECO:0000313" key="1">
    <source>
        <dbReference type="EMBL" id="QDV85826.1"/>
    </source>
</evidence>
<sequence length="151" mass="17603">MPSLQIKAILELIRDYHHQLADQLESLAGHESDQRIRLLLDYMARHEINFEKTLAGYENDTAKSILQTWIKYVPDDAVTKATEQLNFHDEMPADEILAAVITFDRALTDMYRELAEETSVPRIHELFTKLIDLEDRKDRQFSISILEMADQ</sequence>
<gene>
    <name evidence="1" type="ORF">TBK1r_48420</name>
</gene>
<name>A0ABX5XVM3_9BACT</name>
<keyword evidence="2" id="KW-1185">Reference proteome</keyword>
<evidence type="ECO:0008006" key="3">
    <source>
        <dbReference type="Google" id="ProtNLM"/>
    </source>
</evidence>
<dbReference type="Proteomes" id="UP000318081">
    <property type="component" value="Chromosome"/>
</dbReference>
<dbReference type="InterPro" id="IPR012347">
    <property type="entry name" value="Ferritin-like"/>
</dbReference>
<dbReference type="Gene3D" id="1.20.1260.10">
    <property type="match status" value="1"/>
</dbReference>
<dbReference type="RefSeq" id="WP_145216084.1">
    <property type="nucleotide sequence ID" value="NZ_CP036432.1"/>
</dbReference>
<protein>
    <recommendedName>
        <fullName evidence="3">DUF2383 domain-containing protein</fullName>
    </recommendedName>
</protein>
<evidence type="ECO:0000313" key="2">
    <source>
        <dbReference type="Proteomes" id="UP000318081"/>
    </source>
</evidence>
<proteinExistence type="predicted"/>
<accession>A0ABX5XVM3</accession>
<organism evidence="1 2">
    <name type="scientific">Stieleria magnilauensis</name>
    <dbReference type="NCBI Taxonomy" id="2527963"/>
    <lineage>
        <taxon>Bacteria</taxon>
        <taxon>Pseudomonadati</taxon>
        <taxon>Planctomycetota</taxon>
        <taxon>Planctomycetia</taxon>
        <taxon>Pirellulales</taxon>
        <taxon>Pirellulaceae</taxon>
        <taxon>Stieleria</taxon>
    </lineage>
</organism>
<dbReference type="EMBL" id="CP036432">
    <property type="protein sequence ID" value="QDV85826.1"/>
    <property type="molecule type" value="Genomic_DNA"/>
</dbReference>